<dbReference type="PANTHER" id="PTHR31286">
    <property type="entry name" value="GLYCINE-RICH CELL WALL STRUCTURAL PROTEIN 1.8-LIKE"/>
    <property type="match status" value="1"/>
</dbReference>
<evidence type="ECO:0000259" key="2">
    <source>
        <dbReference type="Pfam" id="PF14111"/>
    </source>
</evidence>
<feature type="region of interest" description="Disordered" evidence="1">
    <location>
        <begin position="314"/>
        <end position="382"/>
    </location>
</feature>
<feature type="compositionally biased region" description="Low complexity" evidence="1">
    <location>
        <begin position="339"/>
        <end position="356"/>
    </location>
</feature>
<evidence type="ECO:0000313" key="3">
    <source>
        <dbReference type="EMBL" id="PPS07554.1"/>
    </source>
</evidence>
<feature type="compositionally biased region" description="Polar residues" evidence="1">
    <location>
        <begin position="372"/>
        <end position="382"/>
    </location>
</feature>
<name>A0A2P5XW56_GOSBA</name>
<dbReference type="Proteomes" id="UP000239757">
    <property type="component" value="Unassembled WGS sequence"/>
</dbReference>
<gene>
    <name evidence="3" type="ORF">GOBAR_AA13080</name>
</gene>
<feature type="compositionally biased region" description="Basic and acidic residues" evidence="1">
    <location>
        <begin position="361"/>
        <end position="371"/>
    </location>
</feature>
<sequence>MMIDLTSEQPVSWKDKLIGQSSKNESTGSEGREDFVIMDGDIQKSFVNGMPSITFSDRVHQFLIQGFSVLQNKLYNLWRPSVTLHMMDIENEYFLVKFQNKLDYEMALSEGPWIIFGQYLTVQPWTVSFDPSQAYPSIVKAWIRFPGLPGYLYNHKIIFEIGGMVGKVVKLDMNIDSRARGRFARMAVYVDLDKPLVSQILINGRKQNVNSGVTGEKSLTAHEESSGIREMIRDSSGKKDKNYRPWMIVERKSMRNFRENVQAPVANQGTEQEGPRFRLLNNRDYHKNGNEGVLSRNKGKEIFNGKYTRKEVGSLQKESLDLSKNNNNNGQDKEVGRFNNIGSNINGENGPISGSSLNKKQTKENLPDSKKQTSYLGLGDSSNAQARDTLDLPGSVTVAQQKAVVAGCSSSSMAVVDERLPSTGEMDLLLEFNSGSAQGYPVLEGCIRKEERLAVGNLDPGRHTAVVFHDNLNPNKTNSLPNSSKGLILVSNSSLGKGFGTRGKGISKKRNKVAHGSNTRFKFAGSQRVPLK</sequence>
<evidence type="ECO:0000256" key="1">
    <source>
        <dbReference type="SAM" id="MobiDB-lite"/>
    </source>
</evidence>
<reference evidence="3 4" key="1">
    <citation type="submission" date="2015-01" db="EMBL/GenBank/DDBJ databases">
        <title>Genome of allotetraploid Gossypium barbadense reveals genomic plasticity and fiber elongation in cotton evolution.</title>
        <authorList>
            <person name="Chen X."/>
            <person name="Liu X."/>
            <person name="Zhao B."/>
            <person name="Zheng H."/>
            <person name="Hu Y."/>
            <person name="Lu G."/>
            <person name="Yang C."/>
            <person name="Chen J."/>
            <person name="Shan C."/>
            <person name="Zhang L."/>
            <person name="Zhou Y."/>
            <person name="Wang L."/>
            <person name="Guo W."/>
            <person name="Bai Y."/>
            <person name="Ruan J."/>
            <person name="Shangguan X."/>
            <person name="Mao Y."/>
            <person name="Jiang J."/>
            <person name="Zhu Y."/>
            <person name="Lei J."/>
            <person name="Kang H."/>
            <person name="Chen S."/>
            <person name="He X."/>
            <person name="Wang R."/>
            <person name="Wang Y."/>
            <person name="Chen J."/>
            <person name="Wang L."/>
            <person name="Yu S."/>
            <person name="Wang B."/>
            <person name="Wei J."/>
            <person name="Song S."/>
            <person name="Lu X."/>
            <person name="Gao Z."/>
            <person name="Gu W."/>
            <person name="Deng X."/>
            <person name="Ma D."/>
            <person name="Wang S."/>
            <person name="Liang W."/>
            <person name="Fang L."/>
            <person name="Cai C."/>
            <person name="Zhu X."/>
            <person name="Zhou B."/>
            <person name="Zhang Y."/>
            <person name="Chen Z."/>
            <person name="Xu S."/>
            <person name="Zhu R."/>
            <person name="Wang S."/>
            <person name="Zhang T."/>
            <person name="Zhao G."/>
        </authorList>
    </citation>
    <scope>NUCLEOTIDE SEQUENCE [LARGE SCALE GENOMIC DNA]</scope>
    <source>
        <strain evidence="4">cv. Xinhai21</strain>
        <tissue evidence="3">Leaf</tissue>
    </source>
</reference>
<dbReference type="AlphaFoldDB" id="A0A2P5XW56"/>
<dbReference type="InterPro" id="IPR040256">
    <property type="entry name" value="At4g02000-like"/>
</dbReference>
<evidence type="ECO:0000313" key="4">
    <source>
        <dbReference type="Proteomes" id="UP000239757"/>
    </source>
</evidence>
<feature type="domain" description="DUF4283" evidence="2">
    <location>
        <begin position="65"/>
        <end position="132"/>
    </location>
</feature>
<dbReference type="OrthoDB" id="994333at2759"/>
<dbReference type="InterPro" id="IPR025558">
    <property type="entry name" value="DUF4283"/>
</dbReference>
<accession>A0A2P5XW56</accession>
<dbReference type="Pfam" id="PF14111">
    <property type="entry name" value="DUF4283"/>
    <property type="match status" value="1"/>
</dbReference>
<proteinExistence type="predicted"/>
<organism evidence="3 4">
    <name type="scientific">Gossypium barbadense</name>
    <name type="common">Sea Island cotton</name>
    <name type="synonym">Hibiscus barbadensis</name>
    <dbReference type="NCBI Taxonomy" id="3634"/>
    <lineage>
        <taxon>Eukaryota</taxon>
        <taxon>Viridiplantae</taxon>
        <taxon>Streptophyta</taxon>
        <taxon>Embryophyta</taxon>
        <taxon>Tracheophyta</taxon>
        <taxon>Spermatophyta</taxon>
        <taxon>Magnoliopsida</taxon>
        <taxon>eudicotyledons</taxon>
        <taxon>Gunneridae</taxon>
        <taxon>Pentapetalae</taxon>
        <taxon>rosids</taxon>
        <taxon>malvids</taxon>
        <taxon>Malvales</taxon>
        <taxon>Malvaceae</taxon>
        <taxon>Malvoideae</taxon>
        <taxon>Gossypium</taxon>
    </lineage>
</organism>
<dbReference type="PANTHER" id="PTHR31286:SF173">
    <property type="entry name" value="DUF4283 DOMAIN-CONTAINING PROTEIN"/>
    <property type="match status" value="1"/>
</dbReference>
<protein>
    <recommendedName>
        <fullName evidence="2">DUF4283 domain-containing protein</fullName>
    </recommendedName>
</protein>
<dbReference type="EMBL" id="KZ664122">
    <property type="protein sequence ID" value="PPS07554.1"/>
    <property type="molecule type" value="Genomic_DNA"/>
</dbReference>